<keyword evidence="3 5" id="KW-0378">Hydrolase</keyword>
<evidence type="ECO:0000259" key="9">
    <source>
        <dbReference type="Pfam" id="PF00082"/>
    </source>
</evidence>
<evidence type="ECO:0000256" key="2">
    <source>
        <dbReference type="ARBA" id="ARBA00022670"/>
    </source>
</evidence>
<feature type="active site" description="Charge relay system" evidence="5">
    <location>
        <position position="212"/>
    </location>
</feature>
<dbReference type="InterPro" id="IPR036852">
    <property type="entry name" value="Peptidase_S8/S53_dom_sf"/>
</dbReference>
<evidence type="ECO:0000313" key="10">
    <source>
        <dbReference type="EMBL" id="NRT55304.1"/>
    </source>
</evidence>
<dbReference type="PROSITE" id="PS00137">
    <property type="entry name" value="SUBTILASE_HIS"/>
    <property type="match status" value="1"/>
</dbReference>
<dbReference type="CDD" id="cd04077">
    <property type="entry name" value="Peptidases_S8_PCSK9_ProteinaseK_like"/>
    <property type="match status" value="1"/>
</dbReference>
<feature type="domain" description="Peptidase S8/S53" evidence="9">
    <location>
        <begin position="203"/>
        <end position="430"/>
    </location>
</feature>
<keyword evidence="8" id="KW-0732">Signal</keyword>
<evidence type="ECO:0000256" key="4">
    <source>
        <dbReference type="ARBA" id="ARBA00022825"/>
    </source>
</evidence>
<keyword evidence="2 5" id="KW-0645">Protease</keyword>
<protein>
    <submittedName>
        <fullName evidence="10">Subtilisin family serine protease</fullName>
    </submittedName>
</protein>
<dbReference type="InterPro" id="IPR022398">
    <property type="entry name" value="Peptidase_S8_His-AS"/>
</dbReference>
<dbReference type="Gene3D" id="3.40.50.200">
    <property type="entry name" value="Peptidase S8/S53 domain"/>
    <property type="match status" value="1"/>
</dbReference>
<comment type="similarity">
    <text evidence="1 5 6">Belongs to the peptidase S8 family.</text>
</comment>
<dbReference type="GO" id="GO:0008233">
    <property type="term" value="F:peptidase activity"/>
    <property type="evidence" value="ECO:0007669"/>
    <property type="project" value="UniProtKB-KW"/>
</dbReference>
<feature type="signal peptide" evidence="8">
    <location>
        <begin position="1"/>
        <end position="30"/>
    </location>
</feature>
<keyword evidence="4 5" id="KW-0720">Serine protease</keyword>
<dbReference type="InterPro" id="IPR050131">
    <property type="entry name" value="Peptidase_S8_subtilisin-like"/>
</dbReference>
<evidence type="ECO:0000256" key="8">
    <source>
        <dbReference type="SAM" id="SignalP"/>
    </source>
</evidence>
<evidence type="ECO:0000256" key="6">
    <source>
        <dbReference type="RuleBase" id="RU003355"/>
    </source>
</evidence>
<feature type="active site" description="Charge relay system" evidence="5">
    <location>
        <position position="244"/>
    </location>
</feature>
<feature type="region of interest" description="Disordered" evidence="7">
    <location>
        <begin position="40"/>
        <end position="63"/>
    </location>
</feature>
<feature type="active site" description="Charge relay system" evidence="5">
    <location>
        <position position="396"/>
    </location>
</feature>
<feature type="chain" id="PRO_5045697005" evidence="8">
    <location>
        <begin position="31"/>
        <end position="568"/>
    </location>
</feature>
<dbReference type="Proteomes" id="UP001516061">
    <property type="component" value="Unassembled WGS sequence"/>
</dbReference>
<evidence type="ECO:0000256" key="7">
    <source>
        <dbReference type="SAM" id="MobiDB-lite"/>
    </source>
</evidence>
<dbReference type="PROSITE" id="PS00136">
    <property type="entry name" value="SUBTILASE_ASP"/>
    <property type="match status" value="1"/>
</dbReference>
<sequence>MHSLPCRPPVRAAARRLPALLALLALTACGGTDGADGVDSAGDGSALQAADESERHALAATDAPGGRADELRFIVRLHPAALAAGATGVASARALAAAPPAATIEAAVHGQSRRLLADGAARPRRHYARAIQGFSFSVAPAQAEALLQRLRADPAVLSVEPDGLVRSAQVVKARSVDTAHWGVDRVDQRKLPLDRSYAPVGSGRGVSVYVIDSGISPHRQFDTRLAAGVDFVGDGHGSADCRGHGTHVAGSIAGSVAGVAPGATLVPVRVLDCDGISSIQRLLLGIEWVIEHAARPAVINMSLGAYASEVIDEAVLTALQAGLHVAVSAGNDNVSACLRSPARVPGALTVGASNGLDQRSSFSNFGSCVDLFAPGEQIMSADWRGTEGERLLSGTSMAAPHAAGAMALQLESRPGLSPAQLVQQLLSQSTSGRIASVASSPNRLLFTGAAPQLPFPVVQDIHVGLVNGETAVARAQWTARVSVRVVNRSGQNIAGIKVTGLFGNARTPLSCTTAASGMCTLVSSAQPAGTAALTLAVRALEGSAAIYRSERNVASTITLKRPKALDPR</sequence>
<keyword evidence="11" id="KW-1185">Reference proteome</keyword>
<dbReference type="RefSeq" id="WP_173804279.1">
    <property type="nucleotide sequence ID" value="NZ_JABSNM010000003.1"/>
</dbReference>
<dbReference type="Pfam" id="PF00082">
    <property type="entry name" value="Peptidase_S8"/>
    <property type="match status" value="1"/>
</dbReference>
<proteinExistence type="inferred from homology"/>
<dbReference type="PANTHER" id="PTHR43806:SF11">
    <property type="entry name" value="CEREVISIN-RELATED"/>
    <property type="match status" value="1"/>
</dbReference>
<dbReference type="PROSITE" id="PS51257">
    <property type="entry name" value="PROKAR_LIPOPROTEIN"/>
    <property type="match status" value="1"/>
</dbReference>
<organism evidence="10 11">
    <name type="scientific">Sphaerotilus uruguayifluvii</name>
    <dbReference type="NCBI Taxonomy" id="2735897"/>
    <lineage>
        <taxon>Bacteria</taxon>
        <taxon>Pseudomonadati</taxon>
        <taxon>Pseudomonadota</taxon>
        <taxon>Betaproteobacteria</taxon>
        <taxon>Burkholderiales</taxon>
        <taxon>Sphaerotilaceae</taxon>
        <taxon>Sphaerotilus</taxon>
    </lineage>
</organism>
<dbReference type="GO" id="GO:0006508">
    <property type="term" value="P:proteolysis"/>
    <property type="evidence" value="ECO:0007669"/>
    <property type="project" value="UniProtKB-KW"/>
</dbReference>
<reference evidence="10 11" key="1">
    <citation type="submission" date="2020-05" db="EMBL/GenBank/DDBJ databases">
        <title>Genomic Encyclopedia of Type Strains, Phase IV (KMG-V): Genome sequencing to study the core and pangenomes of soil and plant-associated prokaryotes.</title>
        <authorList>
            <person name="Whitman W."/>
        </authorList>
    </citation>
    <scope>NUCLEOTIDE SEQUENCE [LARGE SCALE GENOMIC DNA]</scope>
    <source>
        <strain evidence="10 11">C29</strain>
    </source>
</reference>
<dbReference type="PROSITE" id="PS51892">
    <property type="entry name" value="SUBTILASE"/>
    <property type="match status" value="1"/>
</dbReference>
<dbReference type="PANTHER" id="PTHR43806">
    <property type="entry name" value="PEPTIDASE S8"/>
    <property type="match status" value="1"/>
</dbReference>
<dbReference type="InterPro" id="IPR015500">
    <property type="entry name" value="Peptidase_S8_subtilisin-rel"/>
</dbReference>
<evidence type="ECO:0000256" key="5">
    <source>
        <dbReference type="PROSITE-ProRule" id="PRU01240"/>
    </source>
</evidence>
<dbReference type="PRINTS" id="PR00723">
    <property type="entry name" value="SUBTILISIN"/>
</dbReference>
<dbReference type="PROSITE" id="PS00138">
    <property type="entry name" value="SUBTILASE_SER"/>
    <property type="match status" value="1"/>
</dbReference>
<evidence type="ECO:0000256" key="1">
    <source>
        <dbReference type="ARBA" id="ARBA00011073"/>
    </source>
</evidence>
<accession>A0ABX2FZT0</accession>
<name>A0ABX2FZT0_9BURK</name>
<comment type="caution">
    <text evidence="10">The sequence shown here is derived from an EMBL/GenBank/DDBJ whole genome shotgun (WGS) entry which is preliminary data.</text>
</comment>
<dbReference type="EMBL" id="JABSNM010000003">
    <property type="protein sequence ID" value="NRT55304.1"/>
    <property type="molecule type" value="Genomic_DNA"/>
</dbReference>
<gene>
    <name evidence="10" type="ORF">HNQ01_001014</name>
</gene>
<dbReference type="InterPro" id="IPR023827">
    <property type="entry name" value="Peptidase_S8_Asp-AS"/>
</dbReference>
<evidence type="ECO:0000313" key="11">
    <source>
        <dbReference type="Proteomes" id="UP001516061"/>
    </source>
</evidence>
<dbReference type="SUPFAM" id="SSF52743">
    <property type="entry name" value="Subtilisin-like"/>
    <property type="match status" value="1"/>
</dbReference>
<dbReference type="InterPro" id="IPR023828">
    <property type="entry name" value="Peptidase_S8_Ser-AS"/>
</dbReference>
<dbReference type="InterPro" id="IPR034193">
    <property type="entry name" value="PCSK9_ProteinaseK-like"/>
</dbReference>
<evidence type="ECO:0000256" key="3">
    <source>
        <dbReference type="ARBA" id="ARBA00022801"/>
    </source>
</evidence>
<dbReference type="InterPro" id="IPR000209">
    <property type="entry name" value="Peptidase_S8/S53_dom"/>
</dbReference>